<proteinExistence type="predicted"/>
<gene>
    <name evidence="2" type="ORF">NBRC116585_19690</name>
</gene>
<protein>
    <submittedName>
        <fullName evidence="2">OmpA family protein</fullName>
    </submittedName>
</protein>
<dbReference type="Gene3D" id="3.30.1330.60">
    <property type="entry name" value="OmpA-like domain"/>
    <property type="match status" value="1"/>
</dbReference>
<feature type="transmembrane region" description="Helical" evidence="1">
    <location>
        <begin position="20"/>
        <end position="41"/>
    </location>
</feature>
<keyword evidence="1" id="KW-0472">Membrane</keyword>
<name>A0ABQ0A0B2_9GAMM</name>
<sequence length="238" mass="27286">MLNESQKLDDSQDHEGHWVAVSDLMAGLMMVFMLVSVVFMINVETERDKIRDVAILYDQLRTQLYKDLQIEFADDMARWGAELDEDLAFRFNNTDVLFDKGEAELKPEFQSILNDFFPRYVRIITQPQYRDDILEVRIEGHTSSGWFGARSDDEAYILNMNLSQERTRSTLAYVLGLPPVIGDKDWLKQNLTANGLSSAKVVRDSDGVELGSASRRVEFRVRTDAEGRIATILDRVQP</sequence>
<dbReference type="SUPFAM" id="SSF103088">
    <property type="entry name" value="OmpA-like"/>
    <property type="match status" value="1"/>
</dbReference>
<dbReference type="Proteomes" id="UP001481413">
    <property type="component" value="Unassembled WGS sequence"/>
</dbReference>
<reference evidence="2 3" key="1">
    <citation type="submission" date="2024-04" db="EMBL/GenBank/DDBJ databases">
        <title>Draft genome sequence of Thalassolituus maritimus NBRC 116585.</title>
        <authorList>
            <person name="Miyakawa T."/>
            <person name="Kusuya Y."/>
            <person name="Miura T."/>
        </authorList>
    </citation>
    <scope>NUCLEOTIDE SEQUENCE [LARGE SCALE GENOMIC DNA]</scope>
    <source>
        <strain evidence="2 3">5NW40-0001</strain>
    </source>
</reference>
<dbReference type="RefSeq" id="WP_353294959.1">
    <property type="nucleotide sequence ID" value="NZ_BAABWH010000005.1"/>
</dbReference>
<evidence type="ECO:0000256" key="1">
    <source>
        <dbReference type="SAM" id="Phobius"/>
    </source>
</evidence>
<accession>A0ABQ0A0B2</accession>
<comment type="caution">
    <text evidence="2">The sequence shown here is derived from an EMBL/GenBank/DDBJ whole genome shotgun (WGS) entry which is preliminary data.</text>
</comment>
<evidence type="ECO:0000313" key="3">
    <source>
        <dbReference type="Proteomes" id="UP001481413"/>
    </source>
</evidence>
<keyword evidence="1" id="KW-0812">Transmembrane</keyword>
<organism evidence="2 3">
    <name type="scientific">Thalassolituus maritimus</name>
    <dbReference type="NCBI Taxonomy" id="484498"/>
    <lineage>
        <taxon>Bacteria</taxon>
        <taxon>Pseudomonadati</taxon>
        <taxon>Pseudomonadota</taxon>
        <taxon>Gammaproteobacteria</taxon>
        <taxon>Oceanospirillales</taxon>
        <taxon>Oceanospirillaceae</taxon>
        <taxon>Thalassolituus</taxon>
    </lineage>
</organism>
<dbReference type="InterPro" id="IPR036737">
    <property type="entry name" value="OmpA-like_sf"/>
</dbReference>
<dbReference type="EMBL" id="BAABWH010000005">
    <property type="protein sequence ID" value="GAA6145851.1"/>
    <property type="molecule type" value="Genomic_DNA"/>
</dbReference>
<evidence type="ECO:0000313" key="2">
    <source>
        <dbReference type="EMBL" id="GAA6145851.1"/>
    </source>
</evidence>
<keyword evidence="3" id="KW-1185">Reference proteome</keyword>
<keyword evidence="1" id="KW-1133">Transmembrane helix</keyword>